<dbReference type="SUPFAM" id="SSF51126">
    <property type="entry name" value="Pectin lyase-like"/>
    <property type="match status" value="1"/>
</dbReference>
<accession>A0A0F9ADJ0</accession>
<organism evidence="1">
    <name type="scientific">marine sediment metagenome</name>
    <dbReference type="NCBI Taxonomy" id="412755"/>
    <lineage>
        <taxon>unclassified sequences</taxon>
        <taxon>metagenomes</taxon>
        <taxon>ecological metagenomes</taxon>
    </lineage>
</organism>
<sequence>GPIASNVVIRNNRLIGVGQSRHYGGTGRFGAIMVRTNGTGFKLAPERSISNISILDNEIIDPPKNALYIGSARDVTISGNRVTASADSTSFGPNVGICLENASGVKIRDFRFLDPRETVQAGVLIRQSTAPGKEGVVIQKLDVRLPKGVKAVLDQR</sequence>
<feature type="non-terminal residue" evidence="1">
    <location>
        <position position="1"/>
    </location>
</feature>
<dbReference type="InterPro" id="IPR006626">
    <property type="entry name" value="PbH1"/>
</dbReference>
<dbReference type="InterPro" id="IPR011050">
    <property type="entry name" value="Pectin_lyase_fold/virulence"/>
</dbReference>
<proteinExistence type="predicted"/>
<dbReference type="AlphaFoldDB" id="A0A0F9ADJ0"/>
<dbReference type="SMART" id="SM00710">
    <property type="entry name" value="PbH1"/>
    <property type="match status" value="4"/>
</dbReference>
<reference evidence="1" key="1">
    <citation type="journal article" date="2015" name="Nature">
        <title>Complex archaea that bridge the gap between prokaryotes and eukaryotes.</title>
        <authorList>
            <person name="Spang A."/>
            <person name="Saw J.H."/>
            <person name="Jorgensen S.L."/>
            <person name="Zaremba-Niedzwiedzka K."/>
            <person name="Martijn J."/>
            <person name="Lind A.E."/>
            <person name="van Eijk R."/>
            <person name="Schleper C."/>
            <person name="Guy L."/>
            <person name="Ettema T.J."/>
        </authorList>
    </citation>
    <scope>NUCLEOTIDE SEQUENCE</scope>
</reference>
<protein>
    <submittedName>
        <fullName evidence="1">Uncharacterized protein</fullName>
    </submittedName>
</protein>
<comment type="caution">
    <text evidence="1">The sequence shown here is derived from an EMBL/GenBank/DDBJ whole genome shotgun (WGS) entry which is preliminary data.</text>
</comment>
<dbReference type="InterPro" id="IPR012334">
    <property type="entry name" value="Pectin_lyas_fold"/>
</dbReference>
<dbReference type="Gene3D" id="2.160.20.10">
    <property type="entry name" value="Single-stranded right-handed beta-helix, Pectin lyase-like"/>
    <property type="match status" value="1"/>
</dbReference>
<evidence type="ECO:0000313" key="1">
    <source>
        <dbReference type="EMBL" id="KKK70291.1"/>
    </source>
</evidence>
<name>A0A0F9ADJ0_9ZZZZ</name>
<gene>
    <name evidence="1" type="ORF">LCGC14_2925460</name>
</gene>
<dbReference type="EMBL" id="LAZR01058257">
    <property type="protein sequence ID" value="KKK70291.1"/>
    <property type="molecule type" value="Genomic_DNA"/>
</dbReference>